<dbReference type="PANTHER" id="PTHR10067:SF17">
    <property type="entry name" value="PHOSPHATIDYLSERINE DECARBOXYLASE PROENZYME 2"/>
    <property type="match status" value="1"/>
</dbReference>
<dbReference type="CDD" id="cd00051">
    <property type="entry name" value="EFh"/>
    <property type="match status" value="1"/>
</dbReference>
<dbReference type="Pfam" id="PF13833">
    <property type="entry name" value="EF-hand_8"/>
    <property type="match status" value="1"/>
</dbReference>
<gene>
    <name evidence="6" type="ORF">HHK36_030479</name>
</gene>
<dbReference type="OrthoDB" id="5973539at2759"/>
<evidence type="ECO:0000256" key="1">
    <source>
        <dbReference type="ARBA" id="ARBA00022793"/>
    </source>
</evidence>
<evidence type="ECO:0000259" key="5">
    <source>
        <dbReference type="PROSITE" id="PS50222"/>
    </source>
</evidence>
<dbReference type="InterPro" id="IPR018247">
    <property type="entry name" value="EF_Hand_1_Ca_BS"/>
</dbReference>
<dbReference type="InterPro" id="IPR002048">
    <property type="entry name" value="EF_hand_dom"/>
</dbReference>
<feature type="region of interest" description="Disordered" evidence="4">
    <location>
        <begin position="1"/>
        <end position="27"/>
    </location>
</feature>
<proteinExistence type="predicted"/>
<dbReference type="Proteomes" id="UP000655225">
    <property type="component" value="Unassembled WGS sequence"/>
</dbReference>
<dbReference type="InterPro" id="IPR011992">
    <property type="entry name" value="EF-hand-dom_pair"/>
</dbReference>
<dbReference type="SUPFAM" id="SSF47473">
    <property type="entry name" value="EF-hand"/>
    <property type="match status" value="1"/>
</dbReference>
<dbReference type="SUPFAM" id="SSF49562">
    <property type="entry name" value="C2 domain (Calcium/lipid-binding domain, CaLB)"/>
    <property type="match status" value="1"/>
</dbReference>
<keyword evidence="2" id="KW-0106">Calcium</keyword>
<dbReference type="Gene3D" id="1.10.238.10">
    <property type="entry name" value="EF-hand"/>
    <property type="match status" value="1"/>
</dbReference>
<evidence type="ECO:0000313" key="6">
    <source>
        <dbReference type="EMBL" id="KAF8377106.1"/>
    </source>
</evidence>
<dbReference type="SMART" id="SM00054">
    <property type="entry name" value="EFh"/>
    <property type="match status" value="2"/>
</dbReference>
<dbReference type="InterPro" id="IPR035892">
    <property type="entry name" value="C2_domain_sf"/>
</dbReference>
<reference evidence="6 7" key="1">
    <citation type="submission" date="2020-04" db="EMBL/GenBank/DDBJ databases">
        <title>Plant Genome Project.</title>
        <authorList>
            <person name="Zhang R.-G."/>
        </authorList>
    </citation>
    <scope>NUCLEOTIDE SEQUENCE [LARGE SCALE GENOMIC DNA]</scope>
    <source>
        <strain evidence="6">YNK0</strain>
        <tissue evidence="6">Leaf</tissue>
    </source>
</reference>
<dbReference type="PROSITE" id="PS00018">
    <property type="entry name" value="EF_HAND_1"/>
    <property type="match status" value="2"/>
</dbReference>
<dbReference type="PANTHER" id="PTHR10067">
    <property type="entry name" value="PHOSPHATIDYLSERINE DECARBOXYLASE"/>
    <property type="match status" value="1"/>
</dbReference>
<dbReference type="Pfam" id="PF13202">
    <property type="entry name" value="EF-hand_5"/>
    <property type="match status" value="1"/>
</dbReference>
<dbReference type="AlphaFoldDB" id="A0A834Y7R3"/>
<dbReference type="PROSITE" id="PS50222">
    <property type="entry name" value="EF_HAND_2"/>
    <property type="match status" value="2"/>
</dbReference>
<keyword evidence="7" id="KW-1185">Reference proteome</keyword>
<feature type="domain" description="EF-hand" evidence="5">
    <location>
        <begin position="159"/>
        <end position="194"/>
    </location>
</feature>
<protein>
    <recommendedName>
        <fullName evidence="5">EF-hand domain-containing protein</fullName>
    </recommendedName>
</protein>
<dbReference type="GO" id="GO:0005509">
    <property type="term" value="F:calcium ion binding"/>
    <property type="evidence" value="ECO:0007669"/>
    <property type="project" value="InterPro"/>
</dbReference>
<evidence type="ECO:0000256" key="4">
    <source>
        <dbReference type="SAM" id="MobiDB-lite"/>
    </source>
</evidence>
<feature type="domain" description="EF-hand" evidence="5">
    <location>
        <begin position="195"/>
        <end position="230"/>
    </location>
</feature>
<dbReference type="GO" id="GO:0008654">
    <property type="term" value="P:phospholipid biosynthetic process"/>
    <property type="evidence" value="ECO:0007669"/>
    <property type="project" value="InterPro"/>
</dbReference>
<evidence type="ECO:0000256" key="3">
    <source>
        <dbReference type="ARBA" id="ARBA00023239"/>
    </source>
</evidence>
<sequence>MGHGISKSIHPDSSDASNGSKPSRSDRLRRRFHRHHGSSGSSSHSQLKPLTAENFVGIALIKLIGAEMKFKDKWIACISLGERAFRTATSDQTDKPVWNSTNRLSKNNLIGYCEIDLFEMLTQDSGSDFVVLDLLDPSSSNTVVGNISLSFSVEDPSDTEKSFARRILSIVDYNEDGKLSFSEFCDLINAFGNKVADGKKEELFGAADKNGDGSVSMDELATLLAIQQEKEPLINSCPVCGEILDVSDKLNAMIHLTLCFDEGTGNQVMTGGFLTDKQASYG</sequence>
<evidence type="ECO:0000313" key="7">
    <source>
        <dbReference type="Proteomes" id="UP000655225"/>
    </source>
</evidence>
<organism evidence="6 7">
    <name type="scientific">Tetracentron sinense</name>
    <name type="common">Spur-leaf</name>
    <dbReference type="NCBI Taxonomy" id="13715"/>
    <lineage>
        <taxon>Eukaryota</taxon>
        <taxon>Viridiplantae</taxon>
        <taxon>Streptophyta</taxon>
        <taxon>Embryophyta</taxon>
        <taxon>Tracheophyta</taxon>
        <taxon>Spermatophyta</taxon>
        <taxon>Magnoliopsida</taxon>
        <taxon>Trochodendrales</taxon>
        <taxon>Trochodendraceae</taxon>
        <taxon>Tetracentron</taxon>
    </lineage>
</organism>
<dbReference type="EMBL" id="JABCRI010000024">
    <property type="protein sequence ID" value="KAF8377106.1"/>
    <property type="molecule type" value="Genomic_DNA"/>
</dbReference>
<accession>A0A834Y7R3</accession>
<evidence type="ECO:0000256" key="2">
    <source>
        <dbReference type="ARBA" id="ARBA00022837"/>
    </source>
</evidence>
<keyword evidence="3" id="KW-0456">Lyase</keyword>
<dbReference type="InterPro" id="IPR003817">
    <property type="entry name" value="PS_Dcarbxylase"/>
</dbReference>
<dbReference type="GO" id="GO:0004609">
    <property type="term" value="F:phosphatidylserine decarboxylase activity"/>
    <property type="evidence" value="ECO:0007669"/>
    <property type="project" value="InterPro"/>
</dbReference>
<name>A0A834Y7R3_TETSI</name>
<comment type="caution">
    <text evidence="6">The sequence shown here is derived from an EMBL/GenBank/DDBJ whole genome shotgun (WGS) entry which is preliminary data.</text>
</comment>
<keyword evidence="1" id="KW-0210">Decarboxylase</keyword>
<dbReference type="OMA" id="CVDELAN"/>